<reference evidence="1 2" key="1">
    <citation type="submission" date="2024-11" db="EMBL/GenBank/DDBJ databases">
        <title>A near-complete genome assembly of Cinchona calisaya.</title>
        <authorList>
            <person name="Lian D.C."/>
            <person name="Zhao X.W."/>
            <person name="Wei L."/>
        </authorList>
    </citation>
    <scope>NUCLEOTIDE SEQUENCE [LARGE SCALE GENOMIC DNA]</scope>
    <source>
        <tissue evidence="1">Nenye</tissue>
    </source>
</reference>
<organism evidence="1 2">
    <name type="scientific">Cinchona calisaya</name>
    <dbReference type="NCBI Taxonomy" id="153742"/>
    <lineage>
        <taxon>Eukaryota</taxon>
        <taxon>Viridiplantae</taxon>
        <taxon>Streptophyta</taxon>
        <taxon>Embryophyta</taxon>
        <taxon>Tracheophyta</taxon>
        <taxon>Spermatophyta</taxon>
        <taxon>Magnoliopsida</taxon>
        <taxon>eudicotyledons</taxon>
        <taxon>Gunneridae</taxon>
        <taxon>Pentapetalae</taxon>
        <taxon>asterids</taxon>
        <taxon>lamiids</taxon>
        <taxon>Gentianales</taxon>
        <taxon>Rubiaceae</taxon>
        <taxon>Cinchonoideae</taxon>
        <taxon>Cinchoneae</taxon>
        <taxon>Cinchona</taxon>
    </lineage>
</organism>
<name>A0ABD3AAK0_9GENT</name>
<accession>A0ABD3AAK0</accession>
<evidence type="ECO:0000313" key="1">
    <source>
        <dbReference type="EMBL" id="KAL3528203.1"/>
    </source>
</evidence>
<gene>
    <name evidence="1" type="ORF">ACH5RR_012859</name>
</gene>
<keyword evidence="2" id="KW-1185">Reference proteome</keyword>
<comment type="caution">
    <text evidence="1">The sequence shown here is derived from an EMBL/GenBank/DDBJ whole genome shotgun (WGS) entry which is preliminary data.</text>
</comment>
<evidence type="ECO:0000313" key="2">
    <source>
        <dbReference type="Proteomes" id="UP001630127"/>
    </source>
</evidence>
<dbReference type="EMBL" id="JBJUIK010000005">
    <property type="protein sequence ID" value="KAL3528203.1"/>
    <property type="molecule type" value="Genomic_DNA"/>
</dbReference>
<sequence length="72" mass="8248">MGTIKELVGLIFQNLISYLSSNVDISYESGLKIYPNKHITEGAKDDEKSEMSPMRRMRRILQMVESNLRGLT</sequence>
<protein>
    <submittedName>
        <fullName evidence="1">Uncharacterized protein</fullName>
    </submittedName>
</protein>
<dbReference type="Proteomes" id="UP001630127">
    <property type="component" value="Unassembled WGS sequence"/>
</dbReference>
<dbReference type="AlphaFoldDB" id="A0ABD3AAK0"/>
<proteinExistence type="predicted"/>